<sequence length="77" mass="8392">MMRKFFFAMVLVFLDAASVLASECIEIGRGIAAQKSGVLVRSTPVVKEGRDMCVVVFIVPAHEGEKLRRVEVAVPAD</sequence>
<keyword evidence="3" id="KW-1185">Reference proteome</keyword>
<feature type="signal peptide" evidence="1">
    <location>
        <begin position="1"/>
        <end position="21"/>
    </location>
</feature>
<evidence type="ECO:0000313" key="3">
    <source>
        <dbReference type="Proteomes" id="UP000008948"/>
    </source>
</evidence>
<dbReference type="RefSeq" id="WP_004864697.1">
    <property type="nucleotide sequence ID" value="NZ_JH725043.1"/>
</dbReference>
<accession>A0ABP2QUW0</accession>
<proteinExistence type="predicted"/>
<protein>
    <submittedName>
        <fullName evidence="2">Uncharacterized protein</fullName>
    </submittedName>
</protein>
<reference evidence="2 3" key="1">
    <citation type="submission" date="2012-03" db="EMBL/GenBank/DDBJ databases">
        <title>The Genome Sequence of Bartonella vinsonii subsp. arupensis str. Pm136co.</title>
        <authorList>
            <consortium name="The Broad Institute Genome Sequencing Platform"/>
            <consortium name="The Broad Institute Genome Sequencing Center for Infectious Disease"/>
            <person name="Feldgarden M."/>
            <person name="Kirby J."/>
            <person name="Kosoy M."/>
            <person name="Birtles R."/>
            <person name="Probert W.S."/>
            <person name="Chiaraviglio L."/>
            <person name="Young S.K."/>
            <person name="Zeng Q."/>
            <person name="Gargeya S."/>
            <person name="Fitzgerald M."/>
            <person name="Haas B."/>
            <person name="Abouelleil A."/>
            <person name="Alvarado L."/>
            <person name="Arachchi H.M."/>
            <person name="Berlin A."/>
            <person name="Chapman S.B."/>
            <person name="Gearin G."/>
            <person name="Goldberg J."/>
            <person name="Griggs A."/>
            <person name="Gujja S."/>
            <person name="Hansen M."/>
            <person name="Heiman D."/>
            <person name="Howarth C."/>
            <person name="Larimer J."/>
            <person name="Lui A."/>
            <person name="MacDonald P.J.P."/>
            <person name="McCowen C."/>
            <person name="Montmayeur A."/>
            <person name="Murphy C."/>
            <person name="Neiman D."/>
            <person name="Pearson M."/>
            <person name="Priest M."/>
            <person name="Roberts A."/>
            <person name="Saif S."/>
            <person name="Shea T."/>
            <person name="Sisk P."/>
            <person name="Stolte C."/>
            <person name="Sykes S."/>
            <person name="Wortman J."/>
            <person name="Nusbaum C."/>
            <person name="Birren B."/>
        </authorList>
    </citation>
    <scope>NUCLEOTIDE SEQUENCE [LARGE SCALE GENOMIC DNA]</scope>
    <source>
        <strain evidence="2 3">Pm136co</strain>
    </source>
</reference>
<name>A0ABP2QUW0_BARVI</name>
<organism evidence="2 3">
    <name type="scientific">Bartonella vinsonii subsp. arupensis Pm136co</name>
    <dbReference type="NCBI Taxonomy" id="1094561"/>
    <lineage>
        <taxon>Bacteria</taxon>
        <taxon>Pseudomonadati</taxon>
        <taxon>Pseudomonadota</taxon>
        <taxon>Alphaproteobacteria</taxon>
        <taxon>Hyphomicrobiales</taxon>
        <taxon>Bartonellaceae</taxon>
        <taxon>Bartonella</taxon>
    </lineage>
</organism>
<evidence type="ECO:0000256" key="1">
    <source>
        <dbReference type="SAM" id="SignalP"/>
    </source>
</evidence>
<comment type="caution">
    <text evidence="2">The sequence shown here is derived from an EMBL/GenBank/DDBJ whole genome shotgun (WGS) entry which is preliminary data.</text>
</comment>
<evidence type="ECO:0000313" key="2">
    <source>
        <dbReference type="EMBL" id="EJF98692.1"/>
    </source>
</evidence>
<dbReference type="Proteomes" id="UP000008948">
    <property type="component" value="Unassembled WGS sequence"/>
</dbReference>
<keyword evidence="1" id="KW-0732">Signal</keyword>
<dbReference type="EMBL" id="AIMH01000002">
    <property type="protein sequence ID" value="EJF98692.1"/>
    <property type="molecule type" value="Genomic_DNA"/>
</dbReference>
<gene>
    <name evidence="2" type="ORF">MEI_00262</name>
</gene>
<feature type="chain" id="PRO_5047239804" evidence="1">
    <location>
        <begin position="22"/>
        <end position="77"/>
    </location>
</feature>